<evidence type="ECO:0000313" key="6">
    <source>
        <dbReference type="Proteomes" id="UP001589716"/>
    </source>
</evidence>
<dbReference type="InterPro" id="IPR000524">
    <property type="entry name" value="Tscrpt_reg_HTH_GntR"/>
</dbReference>
<keyword evidence="2" id="KW-0238">DNA-binding</keyword>
<dbReference type="SMART" id="SM00345">
    <property type="entry name" value="HTH_GNTR"/>
    <property type="match status" value="1"/>
</dbReference>
<name>A0ABV5QLN2_9ACTN</name>
<dbReference type="PANTHER" id="PTHR38445">
    <property type="entry name" value="HTH-TYPE TRANSCRIPTIONAL REPRESSOR YTRA"/>
    <property type="match status" value="1"/>
</dbReference>
<evidence type="ECO:0000313" key="5">
    <source>
        <dbReference type="EMBL" id="MFB9554418.1"/>
    </source>
</evidence>
<dbReference type="InterPro" id="IPR036388">
    <property type="entry name" value="WH-like_DNA-bd_sf"/>
</dbReference>
<dbReference type="SUPFAM" id="SSF46785">
    <property type="entry name" value="Winged helix' DNA-binding domain"/>
    <property type="match status" value="1"/>
</dbReference>
<organism evidence="5 6">
    <name type="scientific">Streptomyces roseoviridis</name>
    <dbReference type="NCBI Taxonomy" id="67361"/>
    <lineage>
        <taxon>Bacteria</taxon>
        <taxon>Bacillati</taxon>
        <taxon>Actinomycetota</taxon>
        <taxon>Actinomycetes</taxon>
        <taxon>Kitasatosporales</taxon>
        <taxon>Streptomycetaceae</taxon>
        <taxon>Streptomyces</taxon>
    </lineage>
</organism>
<dbReference type="PANTHER" id="PTHR38445:SF7">
    <property type="entry name" value="GNTR-FAMILY TRANSCRIPTIONAL REGULATOR"/>
    <property type="match status" value="1"/>
</dbReference>
<dbReference type="EMBL" id="JBHMCT010000007">
    <property type="protein sequence ID" value="MFB9554418.1"/>
    <property type="molecule type" value="Genomic_DNA"/>
</dbReference>
<sequence>MLFRVDPASSVPLGDQIASCVRGALADGSASPGERLPAARELADSLGVNVHTVLRGYQRLREEGLIELRRGRGAVIVPGARAPDRARLVDSLRTLAAEARRLGLTDEEFLDLARAGLG</sequence>
<evidence type="ECO:0000259" key="4">
    <source>
        <dbReference type="PROSITE" id="PS50949"/>
    </source>
</evidence>
<dbReference type="CDD" id="cd07377">
    <property type="entry name" value="WHTH_GntR"/>
    <property type="match status" value="1"/>
</dbReference>
<dbReference type="RefSeq" id="WP_345487019.1">
    <property type="nucleotide sequence ID" value="NZ_BAAAWU010000001.1"/>
</dbReference>
<keyword evidence="1" id="KW-0805">Transcription regulation</keyword>
<gene>
    <name evidence="5" type="ORF">ACFFTP_09465</name>
</gene>
<dbReference type="PROSITE" id="PS50949">
    <property type="entry name" value="HTH_GNTR"/>
    <property type="match status" value="1"/>
</dbReference>
<dbReference type="Pfam" id="PF00392">
    <property type="entry name" value="GntR"/>
    <property type="match status" value="1"/>
</dbReference>
<comment type="caution">
    <text evidence="5">The sequence shown here is derived from an EMBL/GenBank/DDBJ whole genome shotgun (WGS) entry which is preliminary data.</text>
</comment>
<protein>
    <submittedName>
        <fullName evidence="5">GntR family transcriptional regulator</fullName>
    </submittedName>
</protein>
<dbReference type="Gene3D" id="1.10.10.10">
    <property type="entry name" value="Winged helix-like DNA-binding domain superfamily/Winged helix DNA-binding domain"/>
    <property type="match status" value="1"/>
</dbReference>
<accession>A0ABV5QLN2</accession>
<keyword evidence="6" id="KW-1185">Reference proteome</keyword>
<keyword evidence="3" id="KW-0804">Transcription</keyword>
<dbReference type="Proteomes" id="UP001589716">
    <property type="component" value="Unassembled WGS sequence"/>
</dbReference>
<evidence type="ECO:0000256" key="1">
    <source>
        <dbReference type="ARBA" id="ARBA00023015"/>
    </source>
</evidence>
<feature type="domain" description="HTH gntR-type" evidence="4">
    <location>
        <begin position="11"/>
        <end position="79"/>
    </location>
</feature>
<proteinExistence type="predicted"/>
<reference evidence="5 6" key="1">
    <citation type="submission" date="2024-09" db="EMBL/GenBank/DDBJ databases">
        <authorList>
            <person name="Sun Q."/>
            <person name="Mori K."/>
        </authorList>
    </citation>
    <scope>NUCLEOTIDE SEQUENCE [LARGE SCALE GENOMIC DNA]</scope>
    <source>
        <strain evidence="5 6">JCM 4414</strain>
    </source>
</reference>
<dbReference type="InterPro" id="IPR036390">
    <property type="entry name" value="WH_DNA-bd_sf"/>
</dbReference>
<evidence type="ECO:0000256" key="2">
    <source>
        <dbReference type="ARBA" id="ARBA00023125"/>
    </source>
</evidence>
<evidence type="ECO:0000256" key="3">
    <source>
        <dbReference type="ARBA" id="ARBA00023163"/>
    </source>
</evidence>